<dbReference type="GO" id="GO:0015074">
    <property type="term" value="P:DNA integration"/>
    <property type="evidence" value="ECO:0007669"/>
    <property type="project" value="UniProtKB-KW"/>
</dbReference>
<dbReference type="InterPro" id="IPR004107">
    <property type="entry name" value="Integrase_SAM-like_N"/>
</dbReference>
<dbReference type="Pfam" id="PF02899">
    <property type="entry name" value="Phage_int_SAM_1"/>
    <property type="match status" value="1"/>
</dbReference>
<keyword evidence="3 5" id="KW-0238">DNA-binding</keyword>
<dbReference type="PROSITE" id="PS51898">
    <property type="entry name" value="TYR_RECOMBINASE"/>
    <property type="match status" value="1"/>
</dbReference>
<protein>
    <submittedName>
        <fullName evidence="8">Integrase</fullName>
    </submittedName>
</protein>
<evidence type="ECO:0000313" key="8">
    <source>
        <dbReference type="EMBL" id="MBB5713075.1"/>
    </source>
</evidence>
<name>A0A840YTT4_9SPHN</name>
<reference evidence="8 9" key="1">
    <citation type="submission" date="2020-08" db="EMBL/GenBank/DDBJ databases">
        <title>Genomic Encyclopedia of Type Strains, Phase IV (KMG-IV): sequencing the most valuable type-strain genomes for metagenomic binning, comparative biology and taxonomic classification.</title>
        <authorList>
            <person name="Goeker M."/>
        </authorList>
    </citation>
    <scope>NUCLEOTIDE SEQUENCE [LARGE SCALE GENOMIC DNA]</scope>
    <source>
        <strain evidence="8 9">DSM 26736</strain>
    </source>
</reference>
<evidence type="ECO:0000256" key="4">
    <source>
        <dbReference type="ARBA" id="ARBA00023172"/>
    </source>
</evidence>
<evidence type="ECO:0000256" key="3">
    <source>
        <dbReference type="ARBA" id="ARBA00023125"/>
    </source>
</evidence>
<comment type="similarity">
    <text evidence="1">Belongs to the 'phage' integrase family.</text>
</comment>
<dbReference type="Gene3D" id="1.10.443.10">
    <property type="entry name" value="Intergrase catalytic core"/>
    <property type="match status" value="1"/>
</dbReference>
<keyword evidence="9" id="KW-1185">Reference proteome</keyword>
<dbReference type="PANTHER" id="PTHR30349:SF64">
    <property type="entry name" value="PROPHAGE INTEGRASE INTD-RELATED"/>
    <property type="match status" value="1"/>
</dbReference>
<comment type="caution">
    <text evidence="8">The sequence shown here is derived from an EMBL/GenBank/DDBJ whole genome shotgun (WGS) entry which is preliminary data.</text>
</comment>
<dbReference type="InterPro" id="IPR011010">
    <property type="entry name" value="DNA_brk_join_enz"/>
</dbReference>
<dbReference type="SUPFAM" id="SSF56349">
    <property type="entry name" value="DNA breaking-rejoining enzymes"/>
    <property type="match status" value="1"/>
</dbReference>
<feature type="domain" description="Core-binding (CB)" evidence="7">
    <location>
        <begin position="31"/>
        <end position="140"/>
    </location>
</feature>
<accession>A0A840YTT4</accession>
<dbReference type="InterPro" id="IPR010998">
    <property type="entry name" value="Integrase_recombinase_N"/>
</dbReference>
<keyword evidence="2" id="KW-0229">DNA integration</keyword>
<sequence length="439" mass="50350">MAFVLSRCSYELDGLGLTRFAHVPFLVLRDMSYPEEANRFLRERALGIWHPNRREATAYGEVVALSANTVRSYANDLKSFITFTERRRLDWRRLSHADLLGSYDKAMSSGQLRSRGSTPLAAATINRRIAIAIEFMLWGGDRALRGPFVVLSSRNGRSRSTGGRGRRTTSGGLIQGRIGIHRQHPSRLRLPSKQELDLWLAEVLARAGPTLHLAIRHIINTGCRLMETALVREWQVPDPDTVDLHRPARMEIFYGAKGGREVGDPDLKGAPRSLRFKRQHLVDLDRYRRLRRKKTLAVFKERNPGEPLPPQLFLSERTGKPITSQAIYRAWHNTATAPFPGWSPHLGRHTFACHTLLELLEEDAQRIKQFVQNQPRAYVVSRVEDLTRVYLRPILGHVDEKTTELYLEWIADHLFVANHRASWSNYLSELEDSTSEYHR</sequence>
<gene>
    <name evidence="8" type="ORF">FHT02_004337</name>
</gene>
<evidence type="ECO:0000313" key="9">
    <source>
        <dbReference type="Proteomes" id="UP000527143"/>
    </source>
</evidence>
<evidence type="ECO:0000259" key="6">
    <source>
        <dbReference type="PROSITE" id="PS51898"/>
    </source>
</evidence>
<organism evidence="8 9">
    <name type="scientific">Sphingomonas xinjiangensis</name>
    <dbReference type="NCBI Taxonomy" id="643568"/>
    <lineage>
        <taxon>Bacteria</taxon>
        <taxon>Pseudomonadati</taxon>
        <taxon>Pseudomonadota</taxon>
        <taxon>Alphaproteobacteria</taxon>
        <taxon>Sphingomonadales</taxon>
        <taxon>Sphingomonadaceae</taxon>
        <taxon>Sphingomonas</taxon>
    </lineage>
</organism>
<dbReference type="PROSITE" id="PS51900">
    <property type="entry name" value="CB"/>
    <property type="match status" value="1"/>
</dbReference>
<feature type="domain" description="Tyr recombinase" evidence="6">
    <location>
        <begin position="189"/>
        <end position="403"/>
    </location>
</feature>
<dbReference type="GO" id="GO:0003677">
    <property type="term" value="F:DNA binding"/>
    <property type="evidence" value="ECO:0007669"/>
    <property type="project" value="UniProtKB-UniRule"/>
</dbReference>
<dbReference type="InterPro" id="IPR050090">
    <property type="entry name" value="Tyrosine_recombinase_XerCD"/>
</dbReference>
<dbReference type="Proteomes" id="UP000527143">
    <property type="component" value="Unassembled WGS sequence"/>
</dbReference>
<dbReference type="InterPro" id="IPR044068">
    <property type="entry name" value="CB"/>
</dbReference>
<dbReference type="InterPro" id="IPR013762">
    <property type="entry name" value="Integrase-like_cat_sf"/>
</dbReference>
<dbReference type="RefSeq" id="WP_184092080.1">
    <property type="nucleotide sequence ID" value="NZ_JACIJF010000041.1"/>
</dbReference>
<dbReference type="EMBL" id="JACIJF010000041">
    <property type="protein sequence ID" value="MBB5713075.1"/>
    <property type="molecule type" value="Genomic_DNA"/>
</dbReference>
<dbReference type="PANTHER" id="PTHR30349">
    <property type="entry name" value="PHAGE INTEGRASE-RELATED"/>
    <property type="match status" value="1"/>
</dbReference>
<proteinExistence type="inferred from homology"/>
<dbReference type="InterPro" id="IPR002104">
    <property type="entry name" value="Integrase_catalytic"/>
</dbReference>
<dbReference type="GO" id="GO:0006310">
    <property type="term" value="P:DNA recombination"/>
    <property type="evidence" value="ECO:0007669"/>
    <property type="project" value="UniProtKB-KW"/>
</dbReference>
<evidence type="ECO:0000259" key="7">
    <source>
        <dbReference type="PROSITE" id="PS51900"/>
    </source>
</evidence>
<evidence type="ECO:0000256" key="5">
    <source>
        <dbReference type="PROSITE-ProRule" id="PRU01248"/>
    </source>
</evidence>
<keyword evidence="4" id="KW-0233">DNA recombination</keyword>
<evidence type="ECO:0000256" key="1">
    <source>
        <dbReference type="ARBA" id="ARBA00008857"/>
    </source>
</evidence>
<dbReference type="AlphaFoldDB" id="A0A840YTT4"/>
<evidence type="ECO:0000256" key="2">
    <source>
        <dbReference type="ARBA" id="ARBA00022908"/>
    </source>
</evidence>
<dbReference type="Gene3D" id="1.10.150.130">
    <property type="match status" value="1"/>
</dbReference>